<evidence type="ECO:0000313" key="5">
    <source>
        <dbReference type="Proteomes" id="UP000509667"/>
    </source>
</evidence>
<evidence type="ECO:0000256" key="1">
    <source>
        <dbReference type="SAM" id="Coils"/>
    </source>
</evidence>
<reference evidence="4 5" key="1">
    <citation type="submission" date="2020-07" db="EMBL/GenBank/DDBJ databases">
        <title>Halosimplex pelagicum sp. nov. and Halosimplex rubrum sp. nov., isolated from salted brown alga Laminaria, and emended description of the genus Halosimplex.</title>
        <authorList>
            <person name="Cui H."/>
        </authorList>
    </citation>
    <scope>NUCLEOTIDE SEQUENCE [LARGE SCALE GENOMIC DNA]</scope>
    <source>
        <strain evidence="4 5">R27</strain>
    </source>
</reference>
<evidence type="ECO:0000259" key="3">
    <source>
        <dbReference type="Pfam" id="PF25939"/>
    </source>
</evidence>
<dbReference type="OrthoDB" id="214277at2157"/>
<feature type="coiled-coil region" evidence="1">
    <location>
        <begin position="48"/>
        <end position="75"/>
    </location>
</feature>
<sequence length="314" mass="34136">MPSRWPGLYPSLFTAIGRSETNMSKEGVERTVSQSVDEDDPEQVGSTRDEIHAELALLREQNATLRDSYVQAKQTQYRRTALGLAGLGSLAGASGLILPDVRELLFVLGAIGLFGGLLTYYLTPERFVAADVSNALYSAMADDREAILDELGLADERVYTPVGERNSRVRLFVPQSAEYEIPSDDELDSFHVVPESPGERGVAFRPTGEPLYQSFEDTVTGSVAETPAELVPQLTDALVEQFDLVTETSVDLDANNGRLTIGVDDAVYGSVTRLDHPVASVLAVGLARQLGQPVTVETRASADERMAVQVTCRW</sequence>
<dbReference type="EMBL" id="CP058910">
    <property type="protein sequence ID" value="QLH76892.1"/>
    <property type="molecule type" value="Genomic_DNA"/>
</dbReference>
<keyword evidence="5" id="KW-1185">Reference proteome</keyword>
<proteinExistence type="predicted"/>
<accession>A0A7D5TKS7</accession>
<dbReference type="AlphaFoldDB" id="A0A7D5TKS7"/>
<dbReference type="GeneID" id="56077409"/>
<keyword evidence="1" id="KW-0175">Coiled coil</keyword>
<feature type="domain" description="DUF7982" evidence="3">
    <location>
        <begin position="49"/>
        <end position="314"/>
    </location>
</feature>
<dbReference type="Pfam" id="PF25939">
    <property type="entry name" value="DUF7982"/>
    <property type="match status" value="1"/>
</dbReference>
<evidence type="ECO:0000313" key="4">
    <source>
        <dbReference type="EMBL" id="QLH76892.1"/>
    </source>
</evidence>
<evidence type="ECO:0000256" key="2">
    <source>
        <dbReference type="SAM" id="MobiDB-lite"/>
    </source>
</evidence>
<feature type="region of interest" description="Disordered" evidence="2">
    <location>
        <begin position="20"/>
        <end position="47"/>
    </location>
</feature>
<name>A0A7D5TKS7_9EURY</name>
<dbReference type="KEGG" id="hrr:HZS55_06060"/>
<dbReference type="Proteomes" id="UP000509667">
    <property type="component" value="Chromosome"/>
</dbReference>
<dbReference type="RefSeq" id="WP_179910826.1">
    <property type="nucleotide sequence ID" value="NZ_CP058910.1"/>
</dbReference>
<organism evidence="4 5">
    <name type="scientific">Halosimplex rubrum</name>
    <dbReference type="NCBI Taxonomy" id="869889"/>
    <lineage>
        <taxon>Archaea</taxon>
        <taxon>Methanobacteriati</taxon>
        <taxon>Methanobacteriota</taxon>
        <taxon>Stenosarchaea group</taxon>
        <taxon>Halobacteria</taxon>
        <taxon>Halobacteriales</taxon>
        <taxon>Haloarculaceae</taxon>
        <taxon>Halosimplex</taxon>
    </lineage>
</organism>
<dbReference type="InterPro" id="IPR058288">
    <property type="entry name" value="DUF7982"/>
</dbReference>
<protein>
    <recommendedName>
        <fullName evidence="3">DUF7982 domain-containing protein</fullName>
    </recommendedName>
</protein>
<gene>
    <name evidence="4" type="ORF">HZS55_06060</name>
</gene>